<comment type="caution">
    <text evidence="7">The sequence shown here is derived from an EMBL/GenBank/DDBJ whole genome shotgun (WGS) entry which is preliminary data.</text>
</comment>
<dbReference type="EMBL" id="RJUK01000001">
    <property type="protein sequence ID" value="ROQ21272.1"/>
    <property type="molecule type" value="Genomic_DNA"/>
</dbReference>
<dbReference type="Proteomes" id="UP000273643">
    <property type="component" value="Unassembled WGS sequence"/>
</dbReference>
<dbReference type="RefSeq" id="WP_170162883.1">
    <property type="nucleotide sequence ID" value="NZ_RJUK01000001.1"/>
</dbReference>
<organism evidence="7 8">
    <name type="scientific">Marinimicrobium koreense</name>
    <dbReference type="NCBI Taxonomy" id="306545"/>
    <lineage>
        <taxon>Bacteria</taxon>
        <taxon>Pseudomonadati</taxon>
        <taxon>Pseudomonadota</taxon>
        <taxon>Gammaproteobacteria</taxon>
        <taxon>Cellvibrionales</taxon>
        <taxon>Cellvibrionaceae</taxon>
        <taxon>Marinimicrobium</taxon>
    </lineage>
</organism>
<keyword evidence="3 5" id="KW-1133">Transmembrane helix</keyword>
<comment type="subcellular location">
    <subcellularLocation>
        <location evidence="1">Membrane</location>
        <topology evidence="1">Multi-pass membrane protein</topology>
    </subcellularLocation>
</comment>
<feature type="transmembrane region" description="Helical" evidence="5">
    <location>
        <begin position="96"/>
        <end position="117"/>
    </location>
</feature>
<evidence type="ECO:0000313" key="7">
    <source>
        <dbReference type="EMBL" id="ROQ21272.1"/>
    </source>
</evidence>
<gene>
    <name evidence="7" type="ORF">EDC38_1895</name>
</gene>
<keyword evidence="2 5" id="KW-0812">Transmembrane</keyword>
<sequence length="410" mass="45004">MTPSAHEQTTSGYQRRLPTLFLIWIALSAISPHPDLFKAWFHLALGLPVLFFFSMGRLRIDTGDQLLRLCAGFLLYVTASSLIVSQADGGQHLHAVRWSFETSLLIMVLFAALPALLPRPLFLGRFILGSVALGGLSALLIFGVFNGFSGRLYGIGALYQPIEGVSVLIMYLCIGAFLFWHQRLTLTGKDIALLLLALLITCACTLLSGSRGPTLALALAVAYCFVVSAIAYRHWKILSLAIACLVLALAGVLWLYGIEEFIQFMAERGTSYRLLLWTAHLEHPPESLLFGHGAATDLEQTAAGLKIYSESGLGTAQPHNLFLGTFVQTGLIGLGTLMALLGLVLSGIYQANTSRIAKLYLLGIFGTVIMLVTTNTYTLIISVKTMWLYTWLPLILVWLWCRQTHPRDES</sequence>
<dbReference type="InterPro" id="IPR051533">
    <property type="entry name" value="WaaL-like"/>
</dbReference>
<keyword evidence="4 5" id="KW-0472">Membrane</keyword>
<feature type="transmembrane region" description="Helical" evidence="5">
    <location>
        <begin position="386"/>
        <end position="401"/>
    </location>
</feature>
<feature type="transmembrane region" description="Helical" evidence="5">
    <location>
        <begin position="191"/>
        <end position="209"/>
    </location>
</feature>
<feature type="transmembrane region" description="Helical" evidence="5">
    <location>
        <begin position="237"/>
        <end position="256"/>
    </location>
</feature>
<evidence type="ECO:0000256" key="1">
    <source>
        <dbReference type="ARBA" id="ARBA00004141"/>
    </source>
</evidence>
<dbReference type="InterPro" id="IPR007016">
    <property type="entry name" value="O-antigen_ligase-rel_domated"/>
</dbReference>
<dbReference type="GO" id="GO:0016874">
    <property type="term" value="F:ligase activity"/>
    <property type="evidence" value="ECO:0007669"/>
    <property type="project" value="UniProtKB-KW"/>
</dbReference>
<dbReference type="GO" id="GO:0016020">
    <property type="term" value="C:membrane"/>
    <property type="evidence" value="ECO:0007669"/>
    <property type="project" value="UniProtKB-SubCell"/>
</dbReference>
<accession>A0A3N1NR13</accession>
<feature type="domain" description="O-antigen ligase-related" evidence="6">
    <location>
        <begin position="196"/>
        <end position="336"/>
    </location>
</feature>
<proteinExistence type="predicted"/>
<feature type="transmembrane region" description="Helical" evidence="5">
    <location>
        <begin position="126"/>
        <end position="145"/>
    </location>
</feature>
<feature type="transmembrane region" description="Helical" evidence="5">
    <location>
        <begin position="12"/>
        <end position="30"/>
    </location>
</feature>
<feature type="transmembrane region" description="Helical" evidence="5">
    <location>
        <begin position="321"/>
        <end position="347"/>
    </location>
</feature>
<evidence type="ECO:0000256" key="3">
    <source>
        <dbReference type="ARBA" id="ARBA00022989"/>
    </source>
</evidence>
<evidence type="ECO:0000256" key="5">
    <source>
        <dbReference type="SAM" id="Phobius"/>
    </source>
</evidence>
<evidence type="ECO:0000256" key="4">
    <source>
        <dbReference type="ARBA" id="ARBA00023136"/>
    </source>
</evidence>
<dbReference type="Pfam" id="PF04932">
    <property type="entry name" value="Wzy_C"/>
    <property type="match status" value="1"/>
</dbReference>
<protein>
    <submittedName>
        <fullName evidence="7">O-antigen ligase</fullName>
    </submittedName>
</protein>
<dbReference type="PANTHER" id="PTHR37422">
    <property type="entry name" value="TEICHURONIC ACID BIOSYNTHESIS PROTEIN TUAE"/>
    <property type="match status" value="1"/>
</dbReference>
<dbReference type="AlphaFoldDB" id="A0A3N1NR13"/>
<feature type="transmembrane region" description="Helical" evidence="5">
    <location>
        <begin position="215"/>
        <end position="232"/>
    </location>
</feature>
<feature type="transmembrane region" description="Helical" evidence="5">
    <location>
        <begin position="36"/>
        <end position="54"/>
    </location>
</feature>
<feature type="transmembrane region" description="Helical" evidence="5">
    <location>
        <begin position="359"/>
        <end position="380"/>
    </location>
</feature>
<evidence type="ECO:0000259" key="6">
    <source>
        <dbReference type="Pfam" id="PF04932"/>
    </source>
</evidence>
<evidence type="ECO:0000313" key="8">
    <source>
        <dbReference type="Proteomes" id="UP000273643"/>
    </source>
</evidence>
<name>A0A3N1NR13_9GAMM</name>
<evidence type="ECO:0000256" key="2">
    <source>
        <dbReference type="ARBA" id="ARBA00022692"/>
    </source>
</evidence>
<feature type="transmembrane region" description="Helical" evidence="5">
    <location>
        <begin position="157"/>
        <end position="179"/>
    </location>
</feature>
<feature type="transmembrane region" description="Helical" evidence="5">
    <location>
        <begin position="66"/>
        <end position="84"/>
    </location>
</feature>
<keyword evidence="8" id="KW-1185">Reference proteome</keyword>
<dbReference type="PANTHER" id="PTHR37422:SF13">
    <property type="entry name" value="LIPOPOLYSACCHARIDE BIOSYNTHESIS PROTEIN PA4999-RELATED"/>
    <property type="match status" value="1"/>
</dbReference>
<keyword evidence="7" id="KW-0436">Ligase</keyword>
<reference evidence="7 8" key="1">
    <citation type="submission" date="2018-11" db="EMBL/GenBank/DDBJ databases">
        <title>Genomic Encyclopedia of Type Strains, Phase IV (KMG-IV): sequencing the most valuable type-strain genomes for metagenomic binning, comparative biology and taxonomic classification.</title>
        <authorList>
            <person name="Goeker M."/>
        </authorList>
    </citation>
    <scope>NUCLEOTIDE SEQUENCE [LARGE SCALE GENOMIC DNA]</scope>
    <source>
        <strain evidence="7 8">DSM 16974</strain>
    </source>
</reference>